<evidence type="ECO:0000259" key="8">
    <source>
        <dbReference type="PROSITE" id="PS50110"/>
    </source>
</evidence>
<dbReference type="PROSITE" id="PS50110">
    <property type="entry name" value="RESPONSE_REGULATORY"/>
    <property type="match status" value="1"/>
</dbReference>
<evidence type="ECO:0000256" key="6">
    <source>
        <dbReference type="PROSITE-ProRule" id="PRU00169"/>
    </source>
</evidence>
<dbReference type="InterPro" id="IPR001789">
    <property type="entry name" value="Sig_transdc_resp-reg_receiver"/>
</dbReference>
<dbReference type="SMART" id="SM00862">
    <property type="entry name" value="Trans_reg_C"/>
    <property type="match status" value="1"/>
</dbReference>
<evidence type="ECO:0000256" key="3">
    <source>
        <dbReference type="ARBA" id="ARBA00023015"/>
    </source>
</evidence>
<feature type="domain" description="Response regulatory" evidence="8">
    <location>
        <begin position="3"/>
        <end position="118"/>
    </location>
</feature>
<feature type="DNA-binding region" description="OmpR/PhoB-type" evidence="7">
    <location>
        <begin position="133"/>
        <end position="231"/>
    </location>
</feature>
<dbReference type="Proteomes" id="UP000244338">
    <property type="component" value="Unassembled WGS sequence"/>
</dbReference>
<keyword evidence="4 7" id="KW-0238">DNA-binding</keyword>
<dbReference type="SUPFAM" id="SSF46894">
    <property type="entry name" value="C-terminal effector domain of the bipartite response regulators"/>
    <property type="match status" value="1"/>
</dbReference>
<dbReference type="SUPFAM" id="SSF52172">
    <property type="entry name" value="CheY-like"/>
    <property type="match status" value="1"/>
</dbReference>
<comment type="caution">
    <text evidence="10">The sequence shown here is derived from an EMBL/GenBank/DDBJ whole genome shotgun (WGS) entry which is preliminary data.</text>
</comment>
<keyword evidence="3" id="KW-0805">Transcription regulation</keyword>
<dbReference type="InterPro" id="IPR011006">
    <property type="entry name" value="CheY-like_superfamily"/>
</dbReference>
<dbReference type="AlphaFoldDB" id="A0A2R6Y3J8"/>
<dbReference type="GO" id="GO:0032993">
    <property type="term" value="C:protein-DNA complex"/>
    <property type="evidence" value="ECO:0007669"/>
    <property type="project" value="TreeGrafter"/>
</dbReference>
<dbReference type="InterPro" id="IPR016032">
    <property type="entry name" value="Sig_transdc_resp-reg_C-effctor"/>
</dbReference>
<evidence type="ECO:0000256" key="7">
    <source>
        <dbReference type="PROSITE-ProRule" id="PRU01091"/>
    </source>
</evidence>
<reference evidence="11" key="1">
    <citation type="journal article" date="2018" name="Sci. Rep.">
        <title>Lignite coal burning seam in the remote Altai Mountains harbors a hydrogen-driven thermophilic microbial community.</title>
        <authorList>
            <person name="Kadnikov V.V."/>
            <person name="Mardanov A.V."/>
            <person name="Ivasenko D.A."/>
            <person name="Antsiferov D.V."/>
            <person name="Beletsky A.V."/>
            <person name="Karnachuk O.V."/>
            <person name="Ravin N.V."/>
        </authorList>
    </citation>
    <scope>NUCLEOTIDE SEQUENCE [LARGE SCALE GENOMIC DNA]</scope>
</reference>
<dbReference type="PROSITE" id="PS51755">
    <property type="entry name" value="OMPR_PHOB"/>
    <property type="match status" value="1"/>
</dbReference>
<evidence type="ECO:0000313" key="11">
    <source>
        <dbReference type="Proteomes" id="UP000244338"/>
    </source>
</evidence>
<dbReference type="SMART" id="SM00448">
    <property type="entry name" value="REC"/>
    <property type="match status" value="1"/>
</dbReference>
<dbReference type="GO" id="GO:0006355">
    <property type="term" value="P:regulation of DNA-templated transcription"/>
    <property type="evidence" value="ECO:0007669"/>
    <property type="project" value="InterPro"/>
</dbReference>
<evidence type="ECO:0000256" key="2">
    <source>
        <dbReference type="ARBA" id="ARBA00023012"/>
    </source>
</evidence>
<dbReference type="Pfam" id="PF00486">
    <property type="entry name" value="Trans_reg_C"/>
    <property type="match status" value="1"/>
</dbReference>
<dbReference type="GO" id="GO:0000156">
    <property type="term" value="F:phosphorelay response regulator activity"/>
    <property type="evidence" value="ECO:0007669"/>
    <property type="project" value="TreeGrafter"/>
</dbReference>
<dbReference type="Pfam" id="PF00072">
    <property type="entry name" value="Response_reg"/>
    <property type="match status" value="1"/>
</dbReference>
<name>A0A2R6Y3J8_9BACL</name>
<dbReference type="Gene3D" id="6.10.250.690">
    <property type="match status" value="1"/>
</dbReference>
<feature type="modified residue" description="4-aspartylphosphate" evidence="6">
    <location>
        <position position="54"/>
    </location>
</feature>
<dbReference type="CDD" id="cd00383">
    <property type="entry name" value="trans_reg_C"/>
    <property type="match status" value="1"/>
</dbReference>
<keyword evidence="5" id="KW-0804">Transcription</keyword>
<sequence>MISILLIEDDAALSRLLEGHLRRYGYGVIIPDPEDFRHLDRLLMEFKPHLILLDIELPFYDGYVWARKFREQSTVPIMFISARGEPIDQVRALENGGDDYVVKPFHMEVLLAKIEALLRRTYELSPIHAETERTIRPYGELILDLKRLVVQYRDREISLTPVETSLLHELIKARGDVVDRDMLMLAAWDEVMFVDDNTLTVNISRLRQKLTQLGLTRVLETVRGHGYRLKLPDTPE</sequence>
<organism evidence="10 11">
    <name type="scientific">Candidatus Carbonibacillus altaicus</name>
    <dbReference type="NCBI Taxonomy" id="2163959"/>
    <lineage>
        <taxon>Bacteria</taxon>
        <taxon>Bacillati</taxon>
        <taxon>Bacillota</taxon>
        <taxon>Bacilli</taxon>
        <taxon>Bacillales</taxon>
        <taxon>Candidatus Carbonibacillus</taxon>
    </lineage>
</organism>
<dbReference type="GO" id="GO:0005829">
    <property type="term" value="C:cytosol"/>
    <property type="evidence" value="ECO:0007669"/>
    <property type="project" value="TreeGrafter"/>
</dbReference>
<evidence type="ECO:0000259" key="9">
    <source>
        <dbReference type="PROSITE" id="PS51755"/>
    </source>
</evidence>
<keyword evidence="1 6" id="KW-0597">Phosphoprotein</keyword>
<evidence type="ECO:0000256" key="1">
    <source>
        <dbReference type="ARBA" id="ARBA00022553"/>
    </source>
</evidence>
<dbReference type="Gene3D" id="1.10.10.10">
    <property type="entry name" value="Winged helix-like DNA-binding domain superfamily/Winged helix DNA-binding domain"/>
    <property type="match status" value="1"/>
</dbReference>
<dbReference type="PANTHER" id="PTHR48111:SF43">
    <property type="entry name" value="STAGE 0 SPORULATION PROTEIN A HOMOLOG"/>
    <property type="match status" value="1"/>
</dbReference>
<evidence type="ECO:0000256" key="4">
    <source>
        <dbReference type="ARBA" id="ARBA00023125"/>
    </source>
</evidence>
<dbReference type="InterPro" id="IPR039420">
    <property type="entry name" value="WalR-like"/>
</dbReference>
<gene>
    <name evidence="10" type="ORF">BSOLF_2024</name>
</gene>
<evidence type="ECO:0000256" key="5">
    <source>
        <dbReference type="ARBA" id="ARBA00023163"/>
    </source>
</evidence>
<dbReference type="GO" id="GO:0000976">
    <property type="term" value="F:transcription cis-regulatory region binding"/>
    <property type="evidence" value="ECO:0007669"/>
    <property type="project" value="TreeGrafter"/>
</dbReference>
<dbReference type="EMBL" id="PEBX01000010">
    <property type="protein sequence ID" value="PTQ57259.1"/>
    <property type="molecule type" value="Genomic_DNA"/>
</dbReference>
<protein>
    <submittedName>
        <fullName evidence="10">Two-component response regulator YvcP</fullName>
    </submittedName>
</protein>
<accession>A0A2R6Y3J8</accession>
<keyword evidence="2" id="KW-0902">Two-component regulatory system</keyword>
<feature type="domain" description="OmpR/PhoB-type" evidence="9">
    <location>
        <begin position="133"/>
        <end position="231"/>
    </location>
</feature>
<dbReference type="PANTHER" id="PTHR48111">
    <property type="entry name" value="REGULATOR OF RPOS"/>
    <property type="match status" value="1"/>
</dbReference>
<evidence type="ECO:0000313" key="10">
    <source>
        <dbReference type="EMBL" id="PTQ57259.1"/>
    </source>
</evidence>
<dbReference type="Gene3D" id="3.40.50.2300">
    <property type="match status" value="1"/>
</dbReference>
<dbReference type="InterPro" id="IPR001867">
    <property type="entry name" value="OmpR/PhoB-type_DNA-bd"/>
</dbReference>
<dbReference type="InterPro" id="IPR036388">
    <property type="entry name" value="WH-like_DNA-bd_sf"/>
</dbReference>
<proteinExistence type="predicted"/>